<sequence>MTKKHLLMSLAIVAMVSCQKSNDGLSTNPLENQQQDIPHVCVDKNLTRTSNGVTTEGAGLKSSFWANGKTITVKFLNGSTFVQNKVKQYAKQWETYANVRFSFVSASQAADIRIGIAFGGDGGSWSYIGKEALGISASEPTMNFGWFNSSTPESDFRGTTIHEFGHAIGLIHEQSSPAANIPWNKPVVYNYYAGPPNYWSKADVDYNVFYKYSAAVTQYGQYDPLSIMHYSVPAEFTTNGFSVGYNTQLSTVDKQFIATIYPK</sequence>
<protein>
    <submittedName>
        <fullName evidence="2">M12 family metallopeptidase</fullName>
    </submittedName>
</protein>
<reference evidence="2 3" key="1">
    <citation type="submission" date="2022-10" db="EMBL/GenBank/DDBJ databases">
        <title>Chitinophaga nivalis PC15 sp. nov., isolated from Pyeongchang county, South Korea.</title>
        <authorList>
            <person name="Trinh H.N."/>
        </authorList>
    </citation>
    <scope>NUCLEOTIDE SEQUENCE [LARGE SCALE GENOMIC DNA]</scope>
    <source>
        <strain evidence="2 3">PC14</strain>
    </source>
</reference>
<evidence type="ECO:0000313" key="2">
    <source>
        <dbReference type="EMBL" id="MCW3482496.1"/>
    </source>
</evidence>
<dbReference type="InterPro" id="IPR024079">
    <property type="entry name" value="MetalloPept_cat_dom_sf"/>
</dbReference>
<dbReference type="SMART" id="SM00235">
    <property type="entry name" value="ZnMc"/>
    <property type="match status" value="1"/>
</dbReference>
<proteinExistence type="predicted"/>
<organism evidence="2 3">
    <name type="scientific">Chitinophaga nivalis</name>
    <dbReference type="NCBI Taxonomy" id="2991709"/>
    <lineage>
        <taxon>Bacteria</taxon>
        <taxon>Pseudomonadati</taxon>
        <taxon>Bacteroidota</taxon>
        <taxon>Chitinophagia</taxon>
        <taxon>Chitinophagales</taxon>
        <taxon>Chitinophagaceae</taxon>
        <taxon>Chitinophaga</taxon>
    </lineage>
</organism>
<evidence type="ECO:0000259" key="1">
    <source>
        <dbReference type="SMART" id="SM00235"/>
    </source>
</evidence>
<dbReference type="Gene3D" id="3.40.390.10">
    <property type="entry name" value="Collagenase (Catalytic Domain)"/>
    <property type="match status" value="1"/>
</dbReference>
<dbReference type="EMBL" id="JAPDNS010000001">
    <property type="protein sequence ID" value="MCW3482496.1"/>
    <property type="molecule type" value="Genomic_DNA"/>
</dbReference>
<dbReference type="RefSeq" id="WP_264726923.1">
    <property type="nucleotide sequence ID" value="NZ_JAPDNR010000001.1"/>
</dbReference>
<dbReference type="PROSITE" id="PS51257">
    <property type="entry name" value="PROKAR_LIPOPROTEIN"/>
    <property type="match status" value="1"/>
</dbReference>
<evidence type="ECO:0000313" key="3">
    <source>
        <dbReference type="Proteomes" id="UP001207742"/>
    </source>
</evidence>
<comment type="caution">
    <text evidence="2">The sequence shown here is derived from an EMBL/GenBank/DDBJ whole genome shotgun (WGS) entry which is preliminary data.</text>
</comment>
<feature type="domain" description="Peptidase metallopeptidase" evidence="1">
    <location>
        <begin position="61"/>
        <end position="208"/>
    </location>
</feature>
<dbReference type="InterPro" id="IPR021190">
    <property type="entry name" value="Pept_M10A"/>
</dbReference>
<dbReference type="InterPro" id="IPR001506">
    <property type="entry name" value="Peptidase_M12A"/>
</dbReference>
<gene>
    <name evidence="2" type="ORF">OL497_01200</name>
</gene>
<dbReference type="Pfam" id="PF01400">
    <property type="entry name" value="Astacin"/>
    <property type="match status" value="1"/>
</dbReference>
<dbReference type="SUPFAM" id="SSF55486">
    <property type="entry name" value="Metalloproteases ('zincins'), catalytic domain"/>
    <property type="match status" value="1"/>
</dbReference>
<keyword evidence="3" id="KW-1185">Reference proteome</keyword>
<dbReference type="CDD" id="cd04327">
    <property type="entry name" value="ZnMc_MMP_like_3"/>
    <property type="match status" value="1"/>
</dbReference>
<accession>A0ABT3IF14</accession>
<dbReference type="PRINTS" id="PR00138">
    <property type="entry name" value="MATRIXIN"/>
</dbReference>
<name>A0ABT3IF14_9BACT</name>
<dbReference type="InterPro" id="IPR006026">
    <property type="entry name" value="Peptidase_Metallo"/>
</dbReference>
<dbReference type="Proteomes" id="UP001207742">
    <property type="component" value="Unassembled WGS sequence"/>
</dbReference>